<reference evidence="1 2" key="1">
    <citation type="submission" date="2019-08" db="EMBL/GenBank/DDBJ databases">
        <title>Lentzea from Indian Himalayas.</title>
        <authorList>
            <person name="Mandal S."/>
            <person name="Mallick Gupta A."/>
            <person name="Maiti P.K."/>
            <person name="Sarkar J."/>
            <person name="Mandal S."/>
        </authorList>
    </citation>
    <scope>NUCLEOTIDE SEQUENCE [LARGE SCALE GENOMIC DNA]</scope>
    <source>
        <strain evidence="1 2">PSKA42</strain>
    </source>
</reference>
<dbReference type="RefSeq" id="WP_167971879.1">
    <property type="nucleotide sequence ID" value="NZ_VSRL01000020.1"/>
</dbReference>
<proteinExistence type="predicted"/>
<protein>
    <submittedName>
        <fullName evidence="1">Uncharacterized protein</fullName>
    </submittedName>
</protein>
<keyword evidence="2" id="KW-1185">Reference proteome</keyword>
<evidence type="ECO:0000313" key="2">
    <source>
        <dbReference type="Proteomes" id="UP001515943"/>
    </source>
</evidence>
<dbReference type="Proteomes" id="UP001515943">
    <property type="component" value="Unassembled WGS sequence"/>
</dbReference>
<gene>
    <name evidence="1" type="ORF">FXN61_08230</name>
</gene>
<organism evidence="1 2">
    <name type="scientific">Lentzea indica</name>
    <dbReference type="NCBI Taxonomy" id="2604800"/>
    <lineage>
        <taxon>Bacteria</taxon>
        <taxon>Bacillati</taxon>
        <taxon>Actinomycetota</taxon>
        <taxon>Actinomycetes</taxon>
        <taxon>Pseudonocardiales</taxon>
        <taxon>Pseudonocardiaceae</taxon>
        <taxon>Lentzea</taxon>
    </lineage>
</organism>
<sequence length="299" mass="32549">MFVLVVVLLAGVAACGRSGEEITRLRQAVEAEMAKAPLPPGARLLTERGRFDKGCHDFWECADGPDRPAVYEADLYLGRPPADLASMCAYFVAMLRGAGFRLAGSWERTPFEIGEAACAAGHPGAGTVVRQDGTSFSDNATLEFSLLDGDTVAPRYKLIYEPHEPVRLTEVRLTRSMVAHLRKELDREFVLAAAPEADGITTGDLKGQQWTVPPDVTSLRFEITCDEQDEVEVQAKDPSSPDSGRRTVQCTGAATAVDMPVSLKRDKVFVVFTVYGRSATPGAQPHRNGDYLVRFVSRS</sequence>
<accession>A0ABX1FDG2</accession>
<comment type="caution">
    <text evidence="1">The sequence shown here is derived from an EMBL/GenBank/DDBJ whole genome shotgun (WGS) entry which is preliminary data.</text>
</comment>
<name>A0ABX1FDG2_9PSEU</name>
<evidence type="ECO:0000313" key="1">
    <source>
        <dbReference type="EMBL" id="NKE56824.1"/>
    </source>
</evidence>
<dbReference type="EMBL" id="VSRL01000020">
    <property type="protein sequence ID" value="NKE56824.1"/>
    <property type="molecule type" value="Genomic_DNA"/>
</dbReference>